<accession>A0A1E3L0N1</accession>
<keyword evidence="4 7" id="KW-0406">Ion transport</keyword>
<keyword evidence="7" id="KW-0139">CF(1)</keyword>
<evidence type="ECO:0000256" key="7">
    <source>
        <dbReference type="HAMAP-Rule" id="MF_01416"/>
    </source>
</evidence>
<dbReference type="GO" id="GO:0045259">
    <property type="term" value="C:proton-transporting ATP synthase complex"/>
    <property type="evidence" value="ECO:0007669"/>
    <property type="project" value="UniProtKB-KW"/>
</dbReference>
<dbReference type="STRING" id="1886670.PTI45_03286"/>
<dbReference type="SUPFAM" id="SSF47928">
    <property type="entry name" value="N-terminal domain of the delta subunit of the F1F0-ATP synthase"/>
    <property type="match status" value="1"/>
</dbReference>
<dbReference type="HAMAP" id="MF_01416">
    <property type="entry name" value="ATP_synth_delta_bact"/>
    <property type="match status" value="1"/>
</dbReference>
<dbReference type="Proteomes" id="UP000094578">
    <property type="component" value="Unassembled WGS sequence"/>
</dbReference>
<sequence length="182" mass="20390">MSRDTVVSTRYAKALFEAASENGAVEETEQELKAIVEAFAQDADLRNFIATPNVSFEDKRRVIETAFAGKVSQPLIHTITLLIERGRYGIFGELLNSYTEIVSRTLKVVDAFVYTPYPLDEREQAEVIARFGQLSGKRIRVQNIVDKTLLGGLKVVIGDMLYDGSLSGKLNRLEKSFQRQAQ</sequence>
<keyword evidence="9" id="KW-1185">Reference proteome</keyword>
<evidence type="ECO:0000313" key="8">
    <source>
        <dbReference type="EMBL" id="ODP27352.1"/>
    </source>
</evidence>
<dbReference type="GO" id="GO:0046933">
    <property type="term" value="F:proton-transporting ATP synthase activity, rotational mechanism"/>
    <property type="evidence" value="ECO:0007669"/>
    <property type="project" value="UniProtKB-UniRule"/>
</dbReference>
<evidence type="ECO:0000256" key="3">
    <source>
        <dbReference type="ARBA" id="ARBA00022781"/>
    </source>
</evidence>
<protein>
    <recommendedName>
        <fullName evidence="7">ATP synthase subunit delta</fullName>
    </recommendedName>
    <alternativeName>
        <fullName evidence="7">ATP synthase F(1) sector subunit delta</fullName>
    </alternativeName>
    <alternativeName>
        <fullName evidence="7">F-type ATPase subunit delta</fullName>
        <shortName evidence="7">F-ATPase subunit delta</shortName>
    </alternativeName>
</protein>
<evidence type="ECO:0000256" key="2">
    <source>
        <dbReference type="ARBA" id="ARBA00022448"/>
    </source>
</evidence>
<dbReference type="Gene3D" id="1.10.520.20">
    <property type="entry name" value="N-terminal domain of the delta subunit of the F1F0-ATP synthase"/>
    <property type="match status" value="1"/>
</dbReference>
<dbReference type="PRINTS" id="PR00125">
    <property type="entry name" value="ATPASEDELTA"/>
</dbReference>
<keyword evidence="2 7" id="KW-0813">Transport</keyword>
<comment type="subcellular location">
    <subcellularLocation>
        <location evidence="7">Cell membrane</location>
        <topology evidence="7">Peripheral membrane protein</topology>
    </subcellularLocation>
    <subcellularLocation>
        <location evidence="1">Membrane</location>
    </subcellularLocation>
</comment>
<dbReference type="AlphaFoldDB" id="A0A1E3L0N1"/>
<dbReference type="RefSeq" id="WP_069328674.1">
    <property type="nucleotide sequence ID" value="NZ_MDER01000060.1"/>
</dbReference>
<keyword evidence="6 7" id="KW-0066">ATP synthesis</keyword>
<dbReference type="PANTHER" id="PTHR11910">
    <property type="entry name" value="ATP SYNTHASE DELTA CHAIN"/>
    <property type="match status" value="1"/>
</dbReference>
<comment type="similarity">
    <text evidence="7">Belongs to the ATPase delta chain family.</text>
</comment>
<keyword evidence="5 7" id="KW-0472">Membrane</keyword>
<comment type="function">
    <text evidence="7">F(1)F(0) ATP synthase produces ATP from ADP in the presence of a proton or sodium gradient. F-type ATPases consist of two structural domains, F(1) containing the extramembraneous catalytic core and F(0) containing the membrane proton channel, linked together by a central stalk and a peripheral stalk. During catalysis, ATP synthesis in the catalytic domain of F(1) is coupled via a rotary mechanism of the central stalk subunits to proton translocation.</text>
</comment>
<evidence type="ECO:0000256" key="5">
    <source>
        <dbReference type="ARBA" id="ARBA00023136"/>
    </source>
</evidence>
<gene>
    <name evidence="7" type="primary">atpH</name>
    <name evidence="8" type="ORF">PTI45_03286</name>
</gene>
<dbReference type="InterPro" id="IPR026015">
    <property type="entry name" value="ATP_synth_OSCP/delta_N_sf"/>
</dbReference>
<evidence type="ECO:0000256" key="6">
    <source>
        <dbReference type="ARBA" id="ARBA00023310"/>
    </source>
</evidence>
<dbReference type="EMBL" id="MDER01000060">
    <property type="protein sequence ID" value="ODP27352.1"/>
    <property type="molecule type" value="Genomic_DNA"/>
</dbReference>
<name>A0A1E3L0N1_9BACL</name>
<proteinExistence type="inferred from homology"/>
<dbReference type="GO" id="GO:0005886">
    <property type="term" value="C:plasma membrane"/>
    <property type="evidence" value="ECO:0007669"/>
    <property type="project" value="UniProtKB-SubCell"/>
</dbReference>
<evidence type="ECO:0000256" key="1">
    <source>
        <dbReference type="ARBA" id="ARBA00004370"/>
    </source>
</evidence>
<evidence type="ECO:0000313" key="9">
    <source>
        <dbReference type="Proteomes" id="UP000094578"/>
    </source>
</evidence>
<dbReference type="InterPro" id="IPR000711">
    <property type="entry name" value="ATPase_OSCP/dsu"/>
</dbReference>
<comment type="caution">
    <text evidence="8">The sequence shown here is derived from an EMBL/GenBank/DDBJ whole genome shotgun (WGS) entry which is preliminary data.</text>
</comment>
<keyword evidence="3 7" id="KW-0375">Hydrogen ion transport</keyword>
<dbReference type="Pfam" id="PF00213">
    <property type="entry name" value="OSCP"/>
    <property type="match status" value="1"/>
</dbReference>
<comment type="function">
    <text evidence="7">This protein is part of the stalk that links CF(0) to CF(1). It either transmits conformational changes from CF(0) to CF(1) or is implicated in proton conduction.</text>
</comment>
<dbReference type="NCBIfam" id="NF004403">
    <property type="entry name" value="PRK05758.2-4"/>
    <property type="match status" value="1"/>
</dbReference>
<keyword evidence="7" id="KW-1003">Cell membrane</keyword>
<organism evidence="8 9">
    <name type="scientific">Paenibacillus nuruki</name>
    <dbReference type="NCBI Taxonomy" id="1886670"/>
    <lineage>
        <taxon>Bacteria</taxon>
        <taxon>Bacillati</taxon>
        <taxon>Bacillota</taxon>
        <taxon>Bacilli</taxon>
        <taxon>Bacillales</taxon>
        <taxon>Paenibacillaceae</taxon>
        <taxon>Paenibacillus</taxon>
    </lineage>
</organism>
<reference evidence="8 9" key="1">
    <citation type="submission" date="2016-08" db="EMBL/GenBank/DDBJ databases">
        <title>Genome sequencing of Paenibacillus sp. TI45-13ar, isolated from Korean traditional nuruk.</title>
        <authorList>
            <person name="Kim S.-J."/>
        </authorList>
    </citation>
    <scope>NUCLEOTIDE SEQUENCE [LARGE SCALE GENOMIC DNA]</scope>
    <source>
        <strain evidence="8 9">TI45-13ar</strain>
    </source>
</reference>
<dbReference type="NCBIfam" id="TIGR01145">
    <property type="entry name" value="ATP_synt_delta"/>
    <property type="match status" value="1"/>
</dbReference>
<evidence type="ECO:0000256" key="4">
    <source>
        <dbReference type="ARBA" id="ARBA00023065"/>
    </source>
</evidence>